<dbReference type="InterPro" id="IPR025419">
    <property type="entry name" value="DUF4142"/>
</dbReference>
<dbReference type="Pfam" id="PF13628">
    <property type="entry name" value="DUF4142"/>
    <property type="match status" value="1"/>
</dbReference>
<accession>A0A6S6M9Y5</accession>
<dbReference type="Gene3D" id="1.20.1260.10">
    <property type="match status" value="1"/>
</dbReference>
<evidence type="ECO:0000256" key="1">
    <source>
        <dbReference type="SAM" id="SignalP"/>
    </source>
</evidence>
<keyword evidence="1" id="KW-0732">Signal</keyword>
<dbReference type="KEGG" id="gbn:GEOBRER4_33140"/>
<reference evidence="3 4" key="1">
    <citation type="submission" date="2020-06" db="EMBL/GenBank/DDBJ databases">
        <title>Interaction of electrochemicaly active bacteria, Geobacter bremensis R4 on different carbon anode.</title>
        <authorList>
            <person name="Meng L."/>
            <person name="Yoshida N."/>
        </authorList>
    </citation>
    <scope>NUCLEOTIDE SEQUENCE [LARGE SCALE GENOMIC DNA]</scope>
    <source>
        <strain evidence="3 4">R4</strain>
    </source>
</reference>
<evidence type="ECO:0000313" key="4">
    <source>
        <dbReference type="Proteomes" id="UP000515472"/>
    </source>
</evidence>
<sequence length="174" mass="19298">MKRFLWMAVVSLFALSMAIPALAADKLSRSDKAFVKDAASGGMMEVEAGRLAQQKGASQEIKDFGQMMVTDHGKANDELEAIIAKKQMKKPAKMDAKHKKMVDQLNALSGAEFDKKYAKEMVKDHEKDVAKFKKASGKVKDPEIKAWVDKTLPVLEQHLQHAKDMAKKLGVAKK</sequence>
<organism evidence="3 4">
    <name type="scientific">Citrifermentans bremense</name>
    <dbReference type="NCBI Taxonomy" id="60035"/>
    <lineage>
        <taxon>Bacteria</taxon>
        <taxon>Pseudomonadati</taxon>
        <taxon>Thermodesulfobacteriota</taxon>
        <taxon>Desulfuromonadia</taxon>
        <taxon>Geobacterales</taxon>
        <taxon>Geobacteraceae</taxon>
        <taxon>Citrifermentans</taxon>
    </lineage>
</organism>
<dbReference type="Proteomes" id="UP000515472">
    <property type="component" value="Chromosome"/>
</dbReference>
<feature type="domain" description="DUF4142" evidence="2">
    <location>
        <begin position="30"/>
        <end position="165"/>
    </location>
</feature>
<evidence type="ECO:0000313" key="3">
    <source>
        <dbReference type="EMBL" id="BCG48564.1"/>
    </source>
</evidence>
<dbReference type="PANTHER" id="PTHR38593:SF1">
    <property type="entry name" value="BLR2558 PROTEIN"/>
    <property type="match status" value="1"/>
</dbReference>
<feature type="signal peptide" evidence="1">
    <location>
        <begin position="1"/>
        <end position="23"/>
    </location>
</feature>
<name>A0A6S6M9Y5_9BACT</name>
<protein>
    <submittedName>
        <fullName evidence="3">Outer membrane protein-like protein</fullName>
    </submittedName>
</protein>
<dbReference type="PANTHER" id="PTHR38593">
    <property type="entry name" value="BLR2558 PROTEIN"/>
    <property type="match status" value="1"/>
</dbReference>
<proteinExistence type="predicted"/>
<gene>
    <name evidence="3" type="ORF">GEOBRER4_n3460</name>
</gene>
<dbReference type="InterPro" id="IPR012347">
    <property type="entry name" value="Ferritin-like"/>
</dbReference>
<keyword evidence="4" id="KW-1185">Reference proteome</keyword>
<evidence type="ECO:0000259" key="2">
    <source>
        <dbReference type="Pfam" id="PF13628"/>
    </source>
</evidence>
<dbReference type="EMBL" id="AP023213">
    <property type="protein sequence ID" value="BCG48564.1"/>
    <property type="molecule type" value="Genomic_DNA"/>
</dbReference>
<dbReference type="RefSeq" id="WP_085815332.1">
    <property type="nucleotide sequence ID" value="NZ_AP023213.1"/>
</dbReference>
<dbReference type="AlphaFoldDB" id="A0A6S6M9Y5"/>
<feature type="chain" id="PRO_5028132650" evidence="1">
    <location>
        <begin position="24"/>
        <end position="174"/>
    </location>
</feature>